<keyword evidence="3" id="KW-1185">Reference proteome</keyword>
<name>A0A182Q5Y1_9DIPT</name>
<proteinExistence type="predicted"/>
<dbReference type="VEuPathDB" id="VectorBase:AFAF003705"/>
<dbReference type="EnsemblMetazoa" id="AFAF003705-RA">
    <property type="protein sequence ID" value="AFAF003705-PA"/>
    <property type="gene ID" value="AFAF003705"/>
</dbReference>
<evidence type="ECO:0000313" key="3">
    <source>
        <dbReference type="Proteomes" id="UP000075886"/>
    </source>
</evidence>
<dbReference type="AlphaFoldDB" id="A0A182Q5Y1"/>
<dbReference type="EMBL" id="AXCN02000817">
    <property type="status" value="NOT_ANNOTATED_CDS"/>
    <property type="molecule type" value="Genomic_DNA"/>
</dbReference>
<reference evidence="3" key="1">
    <citation type="submission" date="2014-01" db="EMBL/GenBank/DDBJ databases">
        <title>The Genome Sequence of Anopheles farauti FAR1 (V2).</title>
        <authorList>
            <consortium name="The Broad Institute Genomics Platform"/>
            <person name="Neafsey D.E."/>
            <person name="Besansky N."/>
            <person name="Howell P."/>
            <person name="Walton C."/>
            <person name="Young S.K."/>
            <person name="Zeng Q."/>
            <person name="Gargeya S."/>
            <person name="Fitzgerald M."/>
            <person name="Haas B."/>
            <person name="Abouelleil A."/>
            <person name="Allen A.W."/>
            <person name="Alvarado L."/>
            <person name="Arachchi H.M."/>
            <person name="Berlin A.M."/>
            <person name="Chapman S.B."/>
            <person name="Gainer-Dewar J."/>
            <person name="Goldberg J."/>
            <person name="Griggs A."/>
            <person name="Gujja S."/>
            <person name="Hansen M."/>
            <person name="Howarth C."/>
            <person name="Imamovic A."/>
            <person name="Ireland A."/>
            <person name="Larimer J."/>
            <person name="McCowan C."/>
            <person name="Murphy C."/>
            <person name="Pearson M."/>
            <person name="Poon T.W."/>
            <person name="Priest M."/>
            <person name="Roberts A."/>
            <person name="Saif S."/>
            <person name="Shea T."/>
            <person name="Sisk P."/>
            <person name="Sykes S."/>
            <person name="Wortman J."/>
            <person name="Nusbaum C."/>
            <person name="Birren B."/>
        </authorList>
    </citation>
    <scope>NUCLEOTIDE SEQUENCE [LARGE SCALE GENOMIC DNA]</scope>
    <source>
        <strain evidence="3">FAR1</strain>
    </source>
</reference>
<dbReference type="Proteomes" id="UP000075886">
    <property type="component" value="Unassembled WGS sequence"/>
</dbReference>
<organism evidence="2 3">
    <name type="scientific">Anopheles farauti</name>
    <dbReference type="NCBI Taxonomy" id="69004"/>
    <lineage>
        <taxon>Eukaryota</taxon>
        <taxon>Metazoa</taxon>
        <taxon>Ecdysozoa</taxon>
        <taxon>Arthropoda</taxon>
        <taxon>Hexapoda</taxon>
        <taxon>Insecta</taxon>
        <taxon>Pterygota</taxon>
        <taxon>Neoptera</taxon>
        <taxon>Endopterygota</taxon>
        <taxon>Diptera</taxon>
        <taxon>Nematocera</taxon>
        <taxon>Culicoidea</taxon>
        <taxon>Culicidae</taxon>
        <taxon>Anophelinae</taxon>
        <taxon>Anopheles</taxon>
    </lineage>
</organism>
<feature type="region of interest" description="Disordered" evidence="1">
    <location>
        <begin position="10"/>
        <end position="30"/>
    </location>
</feature>
<evidence type="ECO:0000313" key="2">
    <source>
        <dbReference type="EnsemblMetazoa" id="AFAF003705-PA"/>
    </source>
</evidence>
<protein>
    <submittedName>
        <fullName evidence="2">Uncharacterized protein</fullName>
    </submittedName>
</protein>
<reference evidence="2" key="2">
    <citation type="submission" date="2020-05" db="UniProtKB">
        <authorList>
            <consortium name="EnsemblMetazoa"/>
        </authorList>
    </citation>
    <scope>IDENTIFICATION</scope>
    <source>
        <strain evidence="2">FAR1</strain>
    </source>
</reference>
<sequence>MMHLEVFQQHGQSDAGLHHAETQPDTYPRSLAERKIGTRITFSHSFRREPVRIVIALDDVSKPAVKKMNAWAAISSSDSRPTISCEPSSEPVFFSLISRSRKSFRCVPCRSRCSIVSRITLRKNVATSSCSSFSPSLFASPRNVFMMNTFSG</sequence>
<evidence type="ECO:0000256" key="1">
    <source>
        <dbReference type="SAM" id="MobiDB-lite"/>
    </source>
</evidence>
<accession>A0A182Q5Y1</accession>